<dbReference type="EMBL" id="JAAGYR010000009">
    <property type="protein sequence ID" value="NEN75805.1"/>
    <property type="molecule type" value="Genomic_DNA"/>
</dbReference>
<sequence length="46" mass="5406">MHNPLTKQAIDFSKSDEAKFRQELHERLLKKRKLALRLGDLAKTTE</sequence>
<proteinExistence type="predicted"/>
<organism evidence="1 2">
    <name type="scientific">Pelistega ratti</name>
    <dbReference type="NCBI Taxonomy" id="2652177"/>
    <lineage>
        <taxon>Bacteria</taxon>
        <taxon>Pseudomonadati</taxon>
        <taxon>Pseudomonadota</taxon>
        <taxon>Betaproteobacteria</taxon>
        <taxon>Burkholderiales</taxon>
        <taxon>Alcaligenaceae</taxon>
        <taxon>Pelistega</taxon>
    </lineage>
</organism>
<accession>A0A6L9Y6H6</accession>
<reference evidence="1 2" key="1">
    <citation type="submission" date="2020-02" db="EMBL/GenBank/DDBJ databases">
        <title>Pelistega sp. NLN82 were isolated from wild rodents of the Hainan Island.</title>
        <authorList>
            <person name="Niu N."/>
            <person name="Zhou J."/>
        </authorList>
    </citation>
    <scope>NUCLEOTIDE SEQUENCE [LARGE SCALE GENOMIC DNA]</scope>
    <source>
        <strain evidence="1 2">NLN82</strain>
    </source>
</reference>
<dbReference type="Proteomes" id="UP000477651">
    <property type="component" value="Unassembled WGS sequence"/>
</dbReference>
<dbReference type="RefSeq" id="WP_163764394.1">
    <property type="nucleotide sequence ID" value="NZ_JAAGYR010000009.1"/>
</dbReference>
<keyword evidence="2" id="KW-1185">Reference proteome</keyword>
<name>A0A6L9Y6H6_9BURK</name>
<evidence type="ECO:0000313" key="1">
    <source>
        <dbReference type="EMBL" id="NEN75805.1"/>
    </source>
</evidence>
<comment type="caution">
    <text evidence="1">The sequence shown here is derived from an EMBL/GenBank/DDBJ whole genome shotgun (WGS) entry which is preliminary data.</text>
</comment>
<gene>
    <name evidence="1" type="ORF">F9B74_05630</name>
</gene>
<dbReference type="AlphaFoldDB" id="A0A6L9Y6H6"/>
<protein>
    <submittedName>
        <fullName evidence="1">Uncharacterized protein</fullName>
    </submittedName>
</protein>
<evidence type="ECO:0000313" key="2">
    <source>
        <dbReference type="Proteomes" id="UP000477651"/>
    </source>
</evidence>